<dbReference type="Proteomes" id="UP000427769">
    <property type="component" value="Chromosome"/>
</dbReference>
<feature type="domain" description="F420-non-reducing hydrogenase iron-sulfur subunit D" evidence="5">
    <location>
        <begin position="22"/>
        <end position="142"/>
    </location>
</feature>
<dbReference type="GO" id="GO:0016491">
    <property type="term" value="F:oxidoreductase activity"/>
    <property type="evidence" value="ECO:0007669"/>
    <property type="project" value="UniProtKB-KW"/>
</dbReference>
<evidence type="ECO:0000256" key="2">
    <source>
        <dbReference type="ARBA" id="ARBA00023002"/>
    </source>
</evidence>
<evidence type="ECO:0000256" key="1">
    <source>
        <dbReference type="ARBA" id="ARBA00022723"/>
    </source>
</evidence>
<keyword evidence="1" id="KW-0479">Metal-binding</keyword>
<proteinExistence type="predicted"/>
<gene>
    <name evidence="6" type="ORF">DSCW_21270</name>
</gene>
<accession>A0A5K7Z226</accession>
<dbReference type="EMBL" id="AP021875">
    <property type="protein sequence ID" value="BBO74710.1"/>
    <property type="molecule type" value="Genomic_DNA"/>
</dbReference>
<evidence type="ECO:0000313" key="6">
    <source>
        <dbReference type="EMBL" id="BBO74710.1"/>
    </source>
</evidence>
<reference evidence="6 7" key="1">
    <citation type="submission" date="2019-11" db="EMBL/GenBank/DDBJ databases">
        <title>Comparative genomics of hydrocarbon-degrading Desulfosarcina strains.</title>
        <authorList>
            <person name="Watanabe M."/>
            <person name="Kojima H."/>
            <person name="Fukui M."/>
        </authorList>
    </citation>
    <scope>NUCLEOTIDE SEQUENCE [LARGE SCALE GENOMIC DNA]</scope>
    <source>
        <strain evidence="6 7">PP31</strain>
    </source>
</reference>
<name>A0A5K7Z226_9BACT</name>
<dbReference type="GO" id="GO:0046872">
    <property type="term" value="F:metal ion binding"/>
    <property type="evidence" value="ECO:0007669"/>
    <property type="project" value="UniProtKB-KW"/>
</dbReference>
<dbReference type="KEGG" id="dwd:DSCW_21270"/>
<dbReference type="AlphaFoldDB" id="A0A5K7Z226"/>
<keyword evidence="7" id="KW-1185">Reference proteome</keyword>
<dbReference type="RefSeq" id="WP_170302215.1">
    <property type="nucleotide sequence ID" value="NZ_AP021875.1"/>
</dbReference>
<dbReference type="GO" id="GO:0051536">
    <property type="term" value="F:iron-sulfur cluster binding"/>
    <property type="evidence" value="ECO:0007669"/>
    <property type="project" value="UniProtKB-KW"/>
</dbReference>
<dbReference type="InterPro" id="IPR003813">
    <property type="entry name" value="MvhD/FlpD"/>
</dbReference>
<dbReference type="Pfam" id="PF02662">
    <property type="entry name" value="FlpD"/>
    <property type="match status" value="1"/>
</dbReference>
<keyword evidence="4" id="KW-0411">Iron-sulfur</keyword>
<sequence>MKACITEKTLQERTRGTASPKILVFSCRWCSGIGADDAGRKRLLMPVGFRCVEVECIASIDPDIILKAFSEGAEGVAVFGCHLGGCRYNRANHAAAKRMAMAATLLETVGIGAGRLLTSFGTAHEGYQFAELMRRFSQRIEILPALTRRVSDAKGVVIGGCVDDA</sequence>
<evidence type="ECO:0000256" key="3">
    <source>
        <dbReference type="ARBA" id="ARBA00023004"/>
    </source>
</evidence>
<evidence type="ECO:0000313" key="7">
    <source>
        <dbReference type="Proteomes" id="UP000427769"/>
    </source>
</evidence>
<evidence type="ECO:0000256" key="4">
    <source>
        <dbReference type="ARBA" id="ARBA00023014"/>
    </source>
</evidence>
<keyword evidence="2" id="KW-0560">Oxidoreductase</keyword>
<evidence type="ECO:0000259" key="5">
    <source>
        <dbReference type="Pfam" id="PF02662"/>
    </source>
</evidence>
<organism evidence="6 7">
    <name type="scientific">Desulfosarcina widdelii</name>
    <dbReference type="NCBI Taxonomy" id="947919"/>
    <lineage>
        <taxon>Bacteria</taxon>
        <taxon>Pseudomonadati</taxon>
        <taxon>Thermodesulfobacteriota</taxon>
        <taxon>Desulfobacteria</taxon>
        <taxon>Desulfobacterales</taxon>
        <taxon>Desulfosarcinaceae</taxon>
        <taxon>Desulfosarcina</taxon>
    </lineage>
</organism>
<keyword evidence="3" id="KW-0408">Iron</keyword>
<protein>
    <submittedName>
        <fullName evidence="6">Methyl viologen-reducing hydrogenase subunit delta FlpD-like protein</fullName>
    </submittedName>
</protein>